<dbReference type="SUPFAM" id="SSF63737">
    <property type="entry name" value="Leukotriene A4 hydrolase N-terminal domain"/>
    <property type="match status" value="1"/>
</dbReference>
<feature type="domain" description="Aminopeptidase N-like N-terminal" evidence="15">
    <location>
        <begin position="79"/>
        <end position="251"/>
    </location>
</feature>
<keyword evidence="8" id="KW-0378">Hydrolase</keyword>
<evidence type="ECO:0000256" key="8">
    <source>
        <dbReference type="ARBA" id="ARBA00022801"/>
    </source>
</evidence>
<keyword evidence="16" id="KW-0031">Aminopeptidase</keyword>
<evidence type="ECO:0000313" key="16">
    <source>
        <dbReference type="EMBL" id="MBB4917901.1"/>
    </source>
</evidence>
<keyword evidence="10" id="KW-0482">Metalloprotease</keyword>
<evidence type="ECO:0000259" key="14">
    <source>
        <dbReference type="Pfam" id="PF01433"/>
    </source>
</evidence>
<comment type="caution">
    <text evidence="16">The sequence shown here is derived from an EMBL/GenBank/DDBJ whole genome shotgun (WGS) entry which is preliminary data.</text>
</comment>
<dbReference type="Gene3D" id="2.60.40.1730">
    <property type="entry name" value="tricorn interacting facor f3 domain"/>
    <property type="match status" value="1"/>
</dbReference>
<dbReference type="AlphaFoldDB" id="A0A7W7QQF5"/>
<dbReference type="Gene3D" id="1.10.390.10">
    <property type="entry name" value="Neutral Protease Domain 2"/>
    <property type="match status" value="1"/>
</dbReference>
<evidence type="ECO:0000256" key="10">
    <source>
        <dbReference type="ARBA" id="ARBA00023049"/>
    </source>
</evidence>
<evidence type="ECO:0000256" key="7">
    <source>
        <dbReference type="ARBA" id="ARBA00022723"/>
    </source>
</evidence>
<dbReference type="InterPro" id="IPR042097">
    <property type="entry name" value="Aminopeptidase_N-like_N_sf"/>
</dbReference>
<keyword evidence="6" id="KW-0645">Protease</keyword>
<dbReference type="Pfam" id="PF01433">
    <property type="entry name" value="Peptidase_M1"/>
    <property type="match status" value="1"/>
</dbReference>
<evidence type="ECO:0000256" key="6">
    <source>
        <dbReference type="ARBA" id="ARBA00022670"/>
    </source>
</evidence>
<evidence type="ECO:0000256" key="4">
    <source>
        <dbReference type="ARBA" id="ARBA00012564"/>
    </source>
</evidence>
<keyword evidence="17" id="KW-1185">Reference proteome</keyword>
<comment type="catalytic activity">
    <reaction evidence="1">
        <text>Release of an N-terminal amino acid, Xaa-|-Yaa- from a peptide, amide or arylamide. Xaa is preferably Ala, but may be most amino acids including Pro (slow action). When a terminal hydrophobic residue is followed by a prolyl residue, the two may be released as an intact Xaa-Pro dipeptide.</text>
        <dbReference type="EC" id="3.4.11.2"/>
    </reaction>
</comment>
<sequence length="489" mass="53139">MIMASGRLAVVATAVLIGTIGATGCSASRGDSGATTAVADGSAPGDEVAVEQHQGRAGAAGIGDPDFPNDGNGGYDVGHYRLKIEYDPERKHLSGVTTVEAKATQNLSRFDLDLSGFTVGKVTVNGAAARFSRSGDELVVTPSRTIPDRSAFTVEVTYAGQPKPVRNSPNLGTYGFIPTSDGAFVTSEPNGARTWFPGNDHPADKARYDFEITVPEGVTALANGEQVGSPVTQGGKTTYTWRESHPMASYLATVTMGRFELREGKTASGIKNFAAVDPRYSGSLNELYNQSGRITEYWSKVFGPYPFSSTGGVIDDFPAGYALENQTKPMYGGFNPGDDVIAHELAHQWFGDSLSIRRWKDLWLNEGFATYAEWLWSEHKGNASAERIFRNRYAVDSGAAIWKYAPGRAKPDDLFNDSVYTRGAMTLHALRQRIGDPAFFKLLKTWNAEHRYGYVTTPEFVALAERISGKQLDGLFDAWLFTAKKPTTW</sequence>
<keyword evidence="7" id="KW-0479">Metal-binding</keyword>
<dbReference type="GO" id="GO:0016285">
    <property type="term" value="F:alanyl aminopeptidase activity"/>
    <property type="evidence" value="ECO:0007669"/>
    <property type="project" value="UniProtKB-EC"/>
</dbReference>
<dbReference type="InterPro" id="IPR045357">
    <property type="entry name" value="Aminopeptidase_N-like_N"/>
</dbReference>
<evidence type="ECO:0000256" key="12">
    <source>
        <dbReference type="ARBA" id="ARBA00031533"/>
    </source>
</evidence>
<evidence type="ECO:0000256" key="2">
    <source>
        <dbReference type="ARBA" id="ARBA00001947"/>
    </source>
</evidence>
<dbReference type="SUPFAM" id="SSF55486">
    <property type="entry name" value="Metalloproteases ('zincins'), catalytic domain"/>
    <property type="match status" value="1"/>
</dbReference>
<reference evidence="16 17" key="1">
    <citation type="submission" date="2020-08" db="EMBL/GenBank/DDBJ databases">
        <title>Genomic Encyclopedia of Type Strains, Phase III (KMG-III): the genomes of soil and plant-associated and newly described type strains.</title>
        <authorList>
            <person name="Whitman W."/>
        </authorList>
    </citation>
    <scope>NUCLEOTIDE SEQUENCE [LARGE SCALE GENOMIC DNA]</scope>
    <source>
        <strain evidence="16 17">CECT 8840</strain>
    </source>
</reference>
<organism evidence="16 17">
    <name type="scientific">Streptosporangium saharense</name>
    <dbReference type="NCBI Taxonomy" id="1706840"/>
    <lineage>
        <taxon>Bacteria</taxon>
        <taxon>Bacillati</taxon>
        <taxon>Actinomycetota</taxon>
        <taxon>Actinomycetes</taxon>
        <taxon>Streptosporangiales</taxon>
        <taxon>Streptosporangiaceae</taxon>
        <taxon>Streptosporangium</taxon>
    </lineage>
</organism>
<evidence type="ECO:0000256" key="13">
    <source>
        <dbReference type="SAM" id="MobiDB-lite"/>
    </source>
</evidence>
<keyword evidence="9" id="KW-0862">Zinc</keyword>
<evidence type="ECO:0000256" key="11">
    <source>
        <dbReference type="ARBA" id="ARBA00029811"/>
    </source>
</evidence>
<gene>
    <name evidence="16" type="ORF">FHS44_005021</name>
</gene>
<dbReference type="CDD" id="cd09603">
    <property type="entry name" value="M1_APN_like"/>
    <property type="match status" value="1"/>
</dbReference>
<dbReference type="InterPro" id="IPR027268">
    <property type="entry name" value="Peptidase_M4/M1_CTD_sf"/>
</dbReference>
<evidence type="ECO:0000256" key="1">
    <source>
        <dbReference type="ARBA" id="ARBA00000098"/>
    </source>
</evidence>
<dbReference type="GO" id="GO:0008270">
    <property type="term" value="F:zinc ion binding"/>
    <property type="evidence" value="ECO:0007669"/>
    <property type="project" value="InterPro"/>
</dbReference>
<feature type="domain" description="Peptidase M1 membrane alanine aminopeptidase" evidence="14">
    <location>
        <begin position="339"/>
        <end position="479"/>
    </location>
</feature>
<dbReference type="PANTHER" id="PTHR11533:SF297">
    <property type="entry name" value="AMINOPEPTIDASE N"/>
    <property type="match status" value="1"/>
</dbReference>
<feature type="region of interest" description="Disordered" evidence="13">
    <location>
        <begin position="51"/>
        <end position="70"/>
    </location>
</feature>
<protein>
    <recommendedName>
        <fullName evidence="5">Aminopeptidase N</fullName>
        <ecNumber evidence="4">3.4.11.2</ecNumber>
    </recommendedName>
    <alternativeName>
        <fullName evidence="11">Alanine aminopeptidase</fullName>
    </alternativeName>
    <alternativeName>
        <fullName evidence="12">Lysyl aminopeptidase</fullName>
    </alternativeName>
</protein>
<accession>A0A7W7QQF5</accession>
<dbReference type="PRINTS" id="PR00756">
    <property type="entry name" value="ALADIPTASE"/>
</dbReference>
<dbReference type="InterPro" id="IPR050344">
    <property type="entry name" value="Peptidase_M1_aminopeptidases"/>
</dbReference>
<evidence type="ECO:0000313" key="17">
    <source>
        <dbReference type="Proteomes" id="UP000552644"/>
    </source>
</evidence>
<proteinExistence type="inferred from homology"/>
<comment type="similarity">
    <text evidence="3">Belongs to the peptidase M1 family.</text>
</comment>
<evidence type="ECO:0000256" key="3">
    <source>
        <dbReference type="ARBA" id="ARBA00010136"/>
    </source>
</evidence>
<dbReference type="EMBL" id="JACHJP010000005">
    <property type="protein sequence ID" value="MBB4917901.1"/>
    <property type="molecule type" value="Genomic_DNA"/>
</dbReference>
<comment type="cofactor">
    <cofactor evidence="2">
        <name>Zn(2+)</name>
        <dbReference type="ChEBI" id="CHEBI:29105"/>
    </cofactor>
</comment>
<evidence type="ECO:0000256" key="9">
    <source>
        <dbReference type="ARBA" id="ARBA00022833"/>
    </source>
</evidence>
<dbReference type="PANTHER" id="PTHR11533">
    <property type="entry name" value="PROTEASE M1 ZINC METALLOPROTEASE"/>
    <property type="match status" value="1"/>
</dbReference>
<evidence type="ECO:0000259" key="15">
    <source>
        <dbReference type="Pfam" id="PF17900"/>
    </source>
</evidence>
<name>A0A7W7QQF5_9ACTN</name>
<dbReference type="GO" id="GO:0006508">
    <property type="term" value="P:proteolysis"/>
    <property type="evidence" value="ECO:0007669"/>
    <property type="project" value="UniProtKB-KW"/>
</dbReference>
<dbReference type="InterPro" id="IPR014782">
    <property type="entry name" value="Peptidase_M1_dom"/>
</dbReference>
<dbReference type="EC" id="3.4.11.2" evidence="4"/>
<dbReference type="InterPro" id="IPR001930">
    <property type="entry name" value="Peptidase_M1"/>
</dbReference>
<dbReference type="PROSITE" id="PS51257">
    <property type="entry name" value="PROKAR_LIPOPROTEIN"/>
    <property type="match status" value="1"/>
</dbReference>
<evidence type="ECO:0000256" key="5">
    <source>
        <dbReference type="ARBA" id="ARBA00015611"/>
    </source>
</evidence>
<dbReference type="Proteomes" id="UP000552644">
    <property type="component" value="Unassembled WGS sequence"/>
</dbReference>
<dbReference type="GO" id="GO:0008237">
    <property type="term" value="F:metallopeptidase activity"/>
    <property type="evidence" value="ECO:0007669"/>
    <property type="project" value="UniProtKB-KW"/>
</dbReference>
<dbReference type="Pfam" id="PF17900">
    <property type="entry name" value="Peptidase_M1_N"/>
    <property type="match status" value="1"/>
</dbReference>